<dbReference type="HOGENOM" id="CLU_014016_0_0_1"/>
<dbReference type="GO" id="GO:0003723">
    <property type="term" value="F:RNA binding"/>
    <property type="evidence" value="ECO:0007669"/>
    <property type="project" value="UniProtKB-KW"/>
</dbReference>
<dbReference type="Gene3D" id="3.30.70.330">
    <property type="match status" value="1"/>
</dbReference>
<dbReference type="InParanoid" id="A0A0C2TH88"/>
<keyword evidence="5" id="KW-1185">Reference proteome</keyword>
<evidence type="ECO:0000256" key="2">
    <source>
        <dbReference type="SAM" id="MobiDB-lite"/>
    </source>
</evidence>
<dbReference type="AlphaFoldDB" id="A0A0C2TH88"/>
<evidence type="ECO:0000259" key="3">
    <source>
        <dbReference type="Pfam" id="PF04059"/>
    </source>
</evidence>
<feature type="compositionally biased region" description="Basic and acidic residues" evidence="2">
    <location>
        <begin position="941"/>
        <end position="955"/>
    </location>
</feature>
<feature type="region of interest" description="Disordered" evidence="2">
    <location>
        <begin position="421"/>
        <end position="441"/>
    </location>
</feature>
<feature type="region of interest" description="Disordered" evidence="2">
    <location>
        <begin position="888"/>
        <end position="913"/>
    </location>
</feature>
<evidence type="ECO:0000256" key="1">
    <source>
        <dbReference type="ARBA" id="ARBA00022884"/>
    </source>
</evidence>
<accession>A0A0C2TH88</accession>
<dbReference type="Proteomes" id="UP000054549">
    <property type="component" value="Unassembled WGS sequence"/>
</dbReference>
<reference evidence="4 5" key="1">
    <citation type="submission" date="2014-04" db="EMBL/GenBank/DDBJ databases">
        <title>Evolutionary Origins and Diversification of the Mycorrhizal Mutualists.</title>
        <authorList>
            <consortium name="DOE Joint Genome Institute"/>
            <consortium name="Mycorrhizal Genomics Consortium"/>
            <person name="Kohler A."/>
            <person name="Kuo A."/>
            <person name="Nagy L.G."/>
            <person name="Floudas D."/>
            <person name="Copeland A."/>
            <person name="Barry K.W."/>
            <person name="Cichocki N."/>
            <person name="Veneault-Fourrey C."/>
            <person name="LaButti K."/>
            <person name="Lindquist E.A."/>
            <person name="Lipzen A."/>
            <person name="Lundell T."/>
            <person name="Morin E."/>
            <person name="Murat C."/>
            <person name="Riley R."/>
            <person name="Ohm R."/>
            <person name="Sun H."/>
            <person name="Tunlid A."/>
            <person name="Henrissat B."/>
            <person name="Grigoriev I.V."/>
            <person name="Hibbett D.S."/>
            <person name="Martin F."/>
        </authorList>
    </citation>
    <scope>NUCLEOTIDE SEQUENCE [LARGE SCALE GENOMIC DNA]</scope>
    <source>
        <strain evidence="4 5">Koide BX008</strain>
    </source>
</reference>
<feature type="region of interest" description="Disordered" evidence="2">
    <location>
        <begin position="931"/>
        <end position="973"/>
    </location>
</feature>
<feature type="compositionally biased region" description="Polar residues" evidence="2">
    <location>
        <begin position="425"/>
        <end position="437"/>
    </location>
</feature>
<feature type="region of interest" description="Disordered" evidence="2">
    <location>
        <begin position="726"/>
        <end position="753"/>
    </location>
</feature>
<feature type="compositionally biased region" description="Low complexity" evidence="2">
    <location>
        <begin position="735"/>
        <end position="746"/>
    </location>
</feature>
<feature type="compositionally biased region" description="Basic and acidic residues" evidence="2">
    <location>
        <begin position="84"/>
        <end position="102"/>
    </location>
</feature>
<dbReference type="InterPro" id="IPR007201">
    <property type="entry name" value="Mei2-like_Rrm_C"/>
</dbReference>
<dbReference type="InterPro" id="IPR035979">
    <property type="entry name" value="RBD_domain_sf"/>
</dbReference>
<feature type="compositionally biased region" description="Low complexity" evidence="2">
    <location>
        <begin position="124"/>
        <end position="135"/>
    </location>
</feature>
<keyword evidence="1" id="KW-0694">RNA-binding</keyword>
<dbReference type="EMBL" id="KN818237">
    <property type="protein sequence ID" value="KIL66284.1"/>
    <property type="molecule type" value="Genomic_DNA"/>
</dbReference>
<protein>
    <recommendedName>
        <fullName evidence="3">Mei2-like C-terminal RNA recognition motif domain-containing protein</fullName>
    </recommendedName>
</protein>
<name>A0A0C2TH88_AMAMK</name>
<feature type="region of interest" description="Disordered" evidence="2">
    <location>
        <begin position="19"/>
        <end position="164"/>
    </location>
</feature>
<dbReference type="SUPFAM" id="SSF54928">
    <property type="entry name" value="RNA-binding domain, RBD"/>
    <property type="match status" value="1"/>
</dbReference>
<sequence>MSNPSSQARLSVDLGVGKKIVTSRSARQNPPRLQHSPSLPNIWFPPHSGPLPSQMVGNSRTRLQRPTTPPPNMASQVTQRKIASHADEITALRPPENARDTGSDCNSLSPSKNDKQQDLEALHSLLTPPLTPSSSIVTRSDSIGTRDNDTQATSSAEETDTEPDASRFLLVSNVSRHVHPDVLRAAITATLRDIEAKALEKNGDFLPFKTSKSFTVEDAVKGVFARRQESHGIIMLAFHDVRHAKLAKGALSTRVAGPLTECVSSGDDTNTWLNCRFITAEELAKNIGNSAFLASTDGGFYLIVEFDDRPGVNTGKGPHITEANGKMNMHLPDSGCNDGDECNLNLGTLKKFLESFGDLRYFTPADISPGKERDKDHARTFHVEYFDARVASTASVELHEQVLFGKKLTVYRREVSDILLDNASPDGQSKQSSLTLTHQEKDVATSTQSCSIRFKDSRFRILPPGKHSHTRERLPIAGSAPISIAEPDMHAVIPPPTCGLDASPTFFYTSNHNNLFTPTMREPNAHLYTGGAGAHTGEPLSPVKIDPDRTQVHNGDGGVHDFRYWNCDYQSGGYPYYYPRSDYFYCREPASPNPQGSSAPGFYQSNGHPCNSLYPLPHQATLAYGLEVENSQIHPSAACQNWGMDHAMAMSVGSGTLAAHQPSLSGSAEHWYLDVQPTALTGCPYYPSPTPNSPNYNIPYYQKGHFPQEDTLAHGPPLFISNMRTPTPPCPANGASTTSQEASSSSRGPLLPPERNQLNIARIEDGQDTRTTVMIKNIPNKMSDRELLNFIHKVCPRRIDFLYLRMDFSNGCNVGYAFVNFIHVQDLLAFAKKKLGEKWNMFSSEKVLQMSYANYQGKEALVEKFKNSCIMDEREAWRPKIFYSDGPEQGLPEPFPAPTHLRRKERSSHNRGALYVPGIGTGLQTQLYAHVGPRRQSQQAEEDRSRGTDSLKIRSGDNAPPSVTLTKRGKAHR</sequence>
<gene>
    <name evidence="4" type="ORF">M378DRAFT_10267</name>
</gene>
<feature type="domain" description="Mei2-like C-terminal RNA recognition motif" evidence="3">
    <location>
        <begin position="770"/>
        <end position="866"/>
    </location>
</feature>
<dbReference type="STRING" id="946122.A0A0C2TH88"/>
<dbReference type="InterPro" id="IPR012677">
    <property type="entry name" value="Nucleotide-bd_a/b_plait_sf"/>
</dbReference>
<proteinExistence type="predicted"/>
<dbReference type="Pfam" id="PF04059">
    <property type="entry name" value="RRM_2"/>
    <property type="match status" value="1"/>
</dbReference>
<evidence type="ECO:0000313" key="4">
    <source>
        <dbReference type="EMBL" id="KIL66284.1"/>
    </source>
</evidence>
<dbReference type="PANTHER" id="PTHR23189">
    <property type="entry name" value="RNA RECOGNITION MOTIF-CONTAINING"/>
    <property type="match status" value="1"/>
</dbReference>
<dbReference type="OrthoDB" id="417481at2759"/>
<organism evidence="4 5">
    <name type="scientific">Amanita muscaria (strain Koide BX008)</name>
    <dbReference type="NCBI Taxonomy" id="946122"/>
    <lineage>
        <taxon>Eukaryota</taxon>
        <taxon>Fungi</taxon>
        <taxon>Dikarya</taxon>
        <taxon>Basidiomycota</taxon>
        <taxon>Agaricomycotina</taxon>
        <taxon>Agaricomycetes</taxon>
        <taxon>Agaricomycetidae</taxon>
        <taxon>Agaricales</taxon>
        <taxon>Pluteineae</taxon>
        <taxon>Amanitaceae</taxon>
        <taxon>Amanita</taxon>
    </lineage>
</organism>
<evidence type="ECO:0000313" key="5">
    <source>
        <dbReference type="Proteomes" id="UP000054549"/>
    </source>
</evidence>
<feature type="compositionally biased region" description="Basic and acidic residues" evidence="2">
    <location>
        <begin position="112"/>
        <end position="121"/>
    </location>
</feature>